<dbReference type="OrthoDB" id="9804698at2"/>
<dbReference type="PANTHER" id="PTHR12589:SF7">
    <property type="entry name" value="6-PYRUVOYL TETRAHYDROBIOPTERIN SYNTHASE"/>
    <property type="match status" value="1"/>
</dbReference>
<dbReference type="InterPro" id="IPR038418">
    <property type="entry name" value="6-PTP_synth/QueD_sf"/>
</dbReference>
<evidence type="ECO:0000256" key="3">
    <source>
        <dbReference type="ARBA" id="ARBA00018141"/>
    </source>
</evidence>
<dbReference type="GO" id="GO:0008616">
    <property type="term" value="P:tRNA queuosine(34) biosynthetic process"/>
    <property type="evidence" value="ECO:0007669"/>
    <property type="project" value="UniProtKB-KW"/>
</dbReference>
<dbReference type="AlphaFoldDB" id="A0A4Q7M9I9"/>
<dbReference type="GO" id="GO:0046872">
    <property type="term" value="F:metal ion binding"/>
    <property type="evidence" value="ECO:0007669"/>
    <property type="project" value="UniProtKB-KW"/>
</dbReference>
<protein>
    <recommendedName>
        <fullName evidence="3 9">6-carboxy-5,6,7,8-tetrahydropterin synthase</fullName>
        <ecNumber evidence="9">4.-.-.-</ecNumber>
    </recommendedName>
</protein>
<evidence type="ECO:0000256" key="10">
    <source>
        <dbReference type="PIRSR" id="PIRSR006113-1"/>
    </source>
</evidence>
<dbReference type="UniPathway" id="UPA00391"/>
<dbReference type="PIRSF" id="PIRSF006113">
    <property type="entry name" value="PTP_synth"/>
    <property type="match status" value="1"/>
</dbReference>
<proteinExistence type="inferred from homology"/>
<accession>A0A4Q7M9I9</accession>
<dbReference type="EMBL" id="SGWY01000003">
    <property type="protein sequence ID" value="RZS64534.1"/>
    <property type="molecule type" value="Genomic_DNA"/>
</dbReference>
<dbReference type="Proteomes" id="UP000293289">
    <property type="component" value="Unassembled WGS sequence"/>
</dbReference>
<sequence>MTFYAELSREFSFESAHFLPNVPAGHKCGRMHGHSYTVEVHVRGAVDDESGFVQDFGDLSTAFAPISAQLDHRLLNDIEGLENPTSEHLARWMWDRLSVALPLLHAIVVSETPRSRCTYRGESNGGQ</sequence>
<comment type="catalytic activity">
    <reaction evidence="8 9">
        <text>7,8-dihydroneopterin 3'-triphosphate + H2O = 6-carboxy-5,6,7,8-tetrahydropterin + triphosphate + acetaldehyde + 2 H(+)</text>
        <dbReference type="Rhea" id="RHEA:27966"/>
        <dbReference type="ChEBI" id="CHEBI:15343"/>
        <dbReference type="ChEBI" id="CHEBI:15377"/>
        <dbReference type="ChEBI" id="CHEBI:15378"/>
        <dbReference type="ChEBI" id="CHEBI:18036"/>
        <dbReference type="ChEBI" id="CHEBI:58462"/>
        <dbReference type="ChEBI" id="CHEBI:61032"/>
        <dbReference type="EC" id="4.1.2.50"/>
    </reaction>
</comment>
<evidence type="ECO:0000313" key="13">
    <source>
        <dbReference type="Proteomes" id="UP000293289"/>
    </source>
</evidence>
<dbReference type="GO" id="GO:0070497">
    <property type="term" value="F:6-carboxytetrahydropterin synthase activity"/>
    <property type="evidence" value="ECO:0007669"/>
    <property type="project" value="UniProtKB-EC"/>
</dbReference>
<feature type="active site" description="Charge relay system" evidence="10">
    <location>
        <position position="72"/>
    </location>
</feature>
<comment type="cofactor">
    <cofactor evidence="9 11">
        <name>Zn(2+)</name>
        <dbReference type="ChEBI" id="CHEBI:29105"/>
    </cofactor>
    <text evidence="9 11">Binds 1 zinc ion per subunit.</text>
</comment>
<feature type="binding site" evidence="11">
    <location>
        <position position="17"/>
    </location>
    <ligand>
        <name>Zn(2+)</name>
        <dbReference type="ChEBI" id="CHEBI:29105"/>
    </ligand>
</feature>
<keyword evidence="7 9" id="KW-0456">Lyase</keyword>
<gene>
    <name evidence="12" type="ORF">EV187_2921</name>
</gene>
<comment type="pathway">
    <text evidence="1 9">Purine metabolism; 7-cyano-7-deazaguanine biosynthesis.</text>
</comment>
<feature type="binding site" evidence="11">
    <location>
        <position position="34"/>
    </location>
    <ligand>
        <name>Zn(2+)</name>
        <dbReference type="ChEBI" id="CHEBI:29105"/>
    </ligand>
</feature>
<keyword evidence="13" id="KW-1185">Reference proteome</keyword>
<evidence type="ECO:0000256" key="11">
    <source>
        <dbReference type="PIRSR" id="PIRSR006113-2"/>
    </source>
</evidence>
<reference evidence="12 13" key="1">
    <citation type="submission" date="2019-02" db="EMBL/GenBank/DDBJ databases">
        <title>Genomic Encyclopedia of Type Strains, Phase IV (KMG-IV): sequencing the most valuable type-strain genomes for metagenomic binning, comparative biology and taxonomic classification.</title>
        <authorList>
            <person name="Goeker M."/>
        </authorList>
    </citation>
    <scope>NUCLEOTIDE SEQUENCE [LARGE SCALE GENOMIC DNA]</scope>
    <source>
        <strain evidence="12 13">DSM 43045</strain>
    </source>
</reference>
<dbReference type="RefSeq" id="WP_130353750.1">
    <property type="nucleotide sequence ID" value="NZ_SGWY01000003.1"/>
</dbReference>
<dbReference type="InterPro" id="IPR007115">
    <property type="entry name" value="6-PTP_synth/QueD"/>
</dbReference>
<dbReference type="Gene3D" id="3.30.479.10">
    <property type="entry name" value="6-pyruvoyl tetrahydropterin synthase/QueD"/>
    <property type="match status" value="1"/>
</dbReference>
<evidence type="ECO:0000256" key="8">
    <source>
        <dbReference type="ARBA" id="ARBA00048807"/>
    </source>
</evidence>
<evidence type="ECO:0000256" key="6">
    <source>
        <dbReference type="ARBA" id="ARBA00022833"/>
    </source>
</evidence>
<comment type="similarity">
    <text evidence="2 9">Belongs to the PTPS family. QueD subfamily.</text>
</comment>
<evidence type="ECO:0000313" key="12">
    <source>
        <dbReference type="EMBL" id="RZS64534.1"/>
    </source>
</evidence>
<dbReference type="FunFam" id="3.30.479.10:FF:000001">
    <property type="entry name" value="6-carboxy-5,6,7,8-tetrahydropterin synthase"/>
    <property type="match status" value="1"/>
</dbReference>
<evidence type="ECO:0000256" key="5">
    <source>
        <dbReference type="ARBA" id="ARBA00022785"/>
    </source>
</evidence>
<evidence type="ECO:0000256" key="7">
    <source>
        <dbReference type="ARBA" id="ARBA00023239"/>
    </source>
</evidence>
<dbReference type="PANTHER" id="PTHR12589">
    <property type="entry name" value="PYRUVOYL TETRAHYDROBIOPTERIN SYNTHASE"/>
    <property type="match status" value="1"/>
</dbReference>
<evidence type="ECO:0000256" key="2">
    <source>
        <dbReference type="ARBA" id="ARBA00008900"/>
    </source>
</evidence>
<keyword evidence="5 9" id="KW-0671">Queuosine biosynthesis</keyword>
<name>A0A4Q7M9I9_9MICO</name>
<organism evidence="12 13">
    <name type="scientific">Agromyces ramosus</name>
    <dbReference type="NCBI Taxonomy" id="33879"/>
    <lineage>
        <taxon>Bacteria</taxon>
        <taxon>Bacillati</taxon>
        <taxon>Actinomycetota</taxon>
        <taxon>Actinomycetes</taxon>
        <taxon>Micrococcales</taxon>
        <taxon>Microbacteriaceae</taxon>
        <taxon>Agromyces</taxon>
    </lineage>
</organism>
<feature type="binding site" evidence="11">
    <location>
        <position position="32"/>
    </location>
    <ligand>
        <name>Zn(2+)</name>
        <dbReference type="ChEBI" id="CHEBI:29105"/>
    </ligand>
</feature>
<keyword evidence="4 9" id="KW-0479">Metal-binding</keyword>
<evidence type="ECO:0000256" key="9">
    <source>
        <dbReference type="PIRNR" id="PIRNR006113"/>
    </source>
</evidence>
<evidence type="ECO:0000256" key="1">
    <source>
        <dbReference type="ARBA" id="ARBA00005061"/>
    </source>
</evidence>
<dbReference type="SUPFAM" id="SSF55620">
    <property type="entry name" value="Tetrahydrobiopterin biosynthesis enzymes-like"/>
    <property type="match status" value="1"/>
</dbReference>
<dbReference type="NCBIfam" id="TIGR03367">
    <property type="entry name" value="queuosine_QueD"/>
    <property type="match status" value="1"/>
</dbReference>
<feature type="active site" description="Proton acceptor" evidence="10">
    <location>
        <position position="28"/>
    </location>
</feature>
<evidence type="ECO:0000256" key="4">
    <source>
        <dbReference type="ARBA" id="ARBA00022723"/>
    </source>
</evidence>
<dbReference type="Pfam" id="PF01242">
    <property type="entry name" value="PTPS"/>
    <property type="match status" value="1"/>
</dbReference>
<keyword evidence="6 9" id="KW-0862">Zinc</keyword>
<dbReference type="EC" id="4.-.-.-" evidence="9"/>
<feature type="active site" description="Charge relay system" evidence="10">
    <location>
        <position position="111"/>
    </location>
</feature>
<comment type="caution">
    <text evidence="12">The sequence shown here is derived from an EMBL/GenBank/DDBJ whole genome shotgun (WGS) entry which is preliminary data.</text>
</comment>